<dbReference type="EMBL" id="CP016908">
    <property type="protein sequence ID" value="APR99894.1"/>
    <property type="molecule type" value="Genomic_DNA"/>
</dbReference>
<evidence type="ECO:0000256" key="2">
    <source>
        <dbReference type="ARBA" id="ARBA00022475"/>
    </source>
</evidence>
<keyword evidence="4" id="KW-0808">Transferase</keyword>
<feature type="transmembrane region" description="Helical" evidence="9">
    <location>
        <begin position="643"/>
        <end position="663"/>
    </location>
</feature>
<protein>
    <recommendedName>
        <fullName evidence="10">Glycosyltransferase RgtA/B/C/D-like domain-containing protein</fullName>
    </recommendedName>
</protein>
<dbReference type="PANTHER" id="PTHR33908">
    <property type="entry name" value="MANNOSYLTRANSFERASE YKCB-RELATED"/>
    <property type="match status" value="1"/>
</dbReference>
<dbReference type="AlphaFoldDB" id="A0A1L6MWQ8"/>
<dbReference type="Proteomes" id="UP000185544">
    <property type="component" value="Chromosome"/>
</dbReference>
<evidence type="ECO:0000256" key="7">
    <source>
        <dbReference type="ARBA" id="ARBA00023136"/>
    </source>
</evidence>
<feature type="transmembrane region" description="Helical" evidence="9">
    <location>
        <begin position="321"/>
        <end position="342"/>
    </location>
</feature>
<feature type="transmembrane region" description="Helical" evidence="9">
    <location>
        <begin position="297"/>
        <end position="314"/>
    </location>
</feature>
<dbReference type="RefSeq" id="WP_075276544.1">
    <property type="nucleotide sequence ID" value="NZ_CP016908.1"/>
</dbReference>
<feature type="transmembrane region" description="Helical" evidence="9">
    <location>
        <begin position="38"/>
        <end position="57"/>
    </location>
</feature>
<keyword evidence="5 9" id="KW-0812">Transmembrane</keyword>
<dbReference type="GO" id="GO:0009103">
    <property type="term" value="P:lipopolysaccharide biosynthetic process"/>
    <property type="evidence" value="ECO:0007669"/>
    <property type="project" value="UniProtKB-ARBA"/>
</dbReference>
<evidence type="ECO:0000256" key="8">
    <source>
        <dbReference type="SAM" id="MobiDB-lite"/>
    </source>
</evidence>
<feature type="transmembrane region" description="Helical" evidence="9">
    <location>
        <begin position="453"/>
        <end position="472"/>
    </location>
</feature>
<evidence type="ECO:0000256" key="3">
    <source>
        <dbReference type="ARBA" id="ARBA00022676"/>
    </source>
</evidence>
<accession>A0A1L6MWQ8</accession>
<feature type="compositionally biased region" description="Polar residues" evidence="8">
    <location>
        <begin position="1"/>
        <end position="14"/>
    </location>
</feature>
<keyword evidence="7 9" id="KW-0472">Membrane</keyword>
<sequence>MTDYSASETENPSLEPQAHPFSPPQEKSLPFSPFYPSVWKGSLLAFFSLLSVFLMMAHNQHLTLGVPIGACLLIIATGGILHAIGTLYTPSVPPTHSVSLSKLKSPLGFFIAALLSFWGALVGAVHGPGYPWCWGILILLSFTSVVITFFQLGVRLGPWKEDEYGIFRPFWKRHGFWLITTAGVLYLPTLGAFSLWDPWESHYGEVAREVLARDDWISLWWAQDGWFWSKPVLNFWVQALMMASTGVHYEPDQVLRGIWGASAHPEWAMRIPHALLSILSVYLLYKGVARVFGRNTAFLGGFALLTTPQWYFITHQIMTDMLLVGCMASGMGLLLMGLHTPADALAKSYEITHGKRTFHVSSWHLAIGAILLATIPQILYLFSRHTDLVISGEGSFGLHLHWDEFTSGSHNNCTLPGNEPCSSQIPASVPRSARGEDTLFTFLQRLFVAFEPVMQGLLWSCALGLLLFINIHERRQQAIYYLGVWFFAALATLGKGPAGFVLPLSCVLVYGLAQKQWHKLLQLKLGSGLLIITVVAIPWYIAMFVRHGPPFIDRLIFHDMINRAFAHVHDTNEGDDISFRFYIWQLGYALFPWSGLAPFGLTYWLRSSASQAKEKTDVAVLLGMWAFLAFFLFASMGTKFHHYISPVLPPTTMLIGIVLSSCLDRGRITWFQAAEGAASPPKSLSSHESLMMGVACISSAIFVGLIGRDLIVPKQAGFDHPGAIRFVHLFTYNYRRPWPTSLDFSQTLMVFTAVASLLSIGLAIPRTRIQSLVAFYLFSFIWALWGLNSYMLKTAPHWGQREVIETYYRARKNQDELLVAYQMNWKGENFYTGNRIPAFVSTRTPFTNWLQKKREENVKVMFFITERNRAQWLRSEVKPKSYEELTSASLCNKFILIRTEL</sequence>
<feature type="transmembrane region" description="Helical" evidence="9">
    <location>
        <begin position="484"/>
        <end position="513"/>
    </location>
</feature>
<evidence type="ECO:0000256" key="9">
    <source>
        <dbReference type="SAM" id="Phobius"/>
    </source>
</evidence>
<dbReference type="GO" id="GO:0005886">
    <property type="term" value="C:plasma membrane"/>
    <property type="evidence" value="ECO:0007669"/>
    <property type="project" value="UniProtKB-SubCell"/>
</dbReference>
<organism evidence="11 12">
    <name type="scientific">Pajaroellobacter abortibovis</name>
    <dbReference type="NCBI Taxonomy" id="1882918"/>
    <lineage>
        <taxon>Bacteria</taxon>
        <taxon>Pseudomonadati</taxon>
        <taxon>Myxococcota</taxon>
        <taxon>Polyangia</taxon>
        <taxon>Polyangiales</taxon>
        <taxon>Polyangiaceae</taxon>
    </lineage>
</organism>
<name>A0A1L6MWQ8_9BACT</name>
<feature type="transmembrane region" description="Helical" evidence="9">
    <location>
        <begin position="582"/>
        <end position="606"/>
    </location>
</feature>
<feature type="transmembrane region" description="Helical" evidence="9">
    <location>
        <begin position="107"/>
        <end position="125"/>
    </location>
</feature>
<evidence type="ECO:0000256" key="6">
    <source>
        <dbReference type="ARBA" id="ARBA00022989"/>
    </source>
</evidence>
<feature type="domain" description="Glycosyltransferase RgtA/B/C/D-like" evidence="10">
    <location>
        <begin position="265"/>
        <end position="331"/>
    </location>
</feature>
<evidence type="ECO:0000256" key="4">
    <source>
        <dbReference type="ARBA" id="ARBA00022679"/>
    </source>
</evidence>
<dbReference type="KEGG" id="pabo:BCY86_03775"/>
<dbReference type="InterPro" id="IPR050297">
    <property type="entry name" value="LipidA_mod_glycosyltrf_83"/>
</dbReference>
<dbReference type="PANTHER" id="PTHR33908:SF3">
    <property type="entry name" value="UNDECAPRENYL PHOSPHATE-ALPHA-4-AMINO-4-DEOXY-L-ARABINOSE ARABINOSYL TRANSFERASE"/>
    <property type="match status" value="1"/>
</dbReference>
<feature type="transmembrane region" description="Helical" evidence="9">
    <location>
        <begin position="744"/>
        <end position="765"/>
    </location>
</feature>
<feature type="transmembrane region" description="Helical" evidence="9">
    <location>
        <begin position="174"/>
        <end position="196"/>
    </location>
</feature>
<gene>
    <name evidence="11" type="ORF">BCY86_03775</name>
</gene>
<feature type="transmembrane region" description="Helical" evidence="9">
    <location>
        <begin position="618"/>
        <end position="637"/>
    </location>
</feature>
<evidence type="ECO:0000256" key="5">
    <source>
        <dbReference type="ARBA" id="ARBA00022692"/>
    </source>
</evidence>
<dbReference type="STRING" id="1882918.BCY86_03775"/>
<evidence type="ECO:0000313" key="12">
    <source>
        <dbReference type="Proteomes" id="UP000185544"/>
    </source>
</evidence>
<keyword evidence="3" id="KW-0328">Glycosyltransferase</keyword>
<dbReference type="GO" id="GO:0010041">
    <property type="term" value="P:response to iron(III) ion"/>
    <property type="evidence" value="ECO:0007669"/>
    <property type="project" value="TreeGrafter"/>
</dbReference>
<evidence type="ECO:0000259" key="10">
    <source>
        <dbReference type="Pfam" id="PF13231"/>
    </source>
</evidence>
<dbReference type="InterPro" id="IPR038731">
    <property type="entry name" value="RgtA/B/C-like"/>
</dbReference>
<dbReference type="GO" id="GO:0016763">
    <property type="term" value="F:pentosyltransferase activity"/>
    <property type="evidence" value="ECO:0007669"/>
    <property type="project" value="TreeGrafter"/>
</dbReference>
<dbReference type="OrthoDB" id="9775035at2"/>
<keyword evidence="6 9" id="KW-1133">Transmembrane helix</keyword>
<proteinExistence type="predicted"/>
<feature type="transmembrane region" description="Helical" evidence="9">
    <location>
        <begin position="689"/>
        <end position="707"/>
    </location>
</feature>
<keyword evidence="2" id="KW-1003">Cell membrane</keyword>
<evidence type="ECO:0000256" key="1">
    <source>
        <dbReference type="ARBA" id="ARBA00004651"/>
    </source>
</evidence>
<keyword evidence="12" id="KW-1185">Reference proteome</keyword>
<feature type="transmembrane region" description="Helical" evidence="9">
    <location>
        <begin position="525"/>
        <end position="545"/>
    </location>
</feature>
<feature type="region of interest" description="Disordered" evidence="8">
    <location>
        <begin position="1"/>
        <end position="25"/>
    </location>
</feature>
<reference evidence="11 12" key="1">
    <citation type="submission" date="2016-08" db="EMBL/GenBank/DDBJ databases">
        <title>Identification and validation of antigenic proteins from Pajaroellobacter abortibovis using de-novo genome sequence assembly and reverse vaccinology.</title>
        <authorList>
            <person name="Welly B.T."/>
            <person name="Miller M.R."/>
            <person name="Stott J.L."/>
            <person name="Blanchard M.T."/>
            <person name="Islas-Trejo A.D."/>
            <person name="O'Rourke S.M."/>
            <person name="Young A.E."/>
            <person name="Medrano J.F."/>
            <person name="Van Eenennaam A.L."/>
        </authorList>
    </citation>
    <scope>NUCLEOTIDE SEQUENCE [LARGE SCALE GENOMIC DNA]</scope>
    <source>
        <strain evidence="11 12">BTF92-0548A/99-0131</strain>
    </source>
</reference>
<comment type="subcellular location">
    <subcellularLocation>
        <location evidence="1">Cell membrane</location>
        <topology evidence="1">Multi-pass membrane protein</topology>
    </subcellularLocation>
</comment>
<feature type="transmembrane region" description="Helical" evidence="9">
    <location>
        <begin position="132"/>
        <end position="154"/>
    </location>
</feature>
<evidence type="ECO:0000313" key="11">
    <source>
        <dbReference type="EMBL" id="APR99894.1"/>
    </source>
</evidence>
<feature type="transmembrane region" description="Helical" evidence="9">
    <location>
        <begin position="64"/>
        <end position="87"/>
    </location>
</feature>
<dbReference type="Pfam" id="PF13231">
    <property type="entry name" value="PMT_2"/>
    <property type="match status" value="1"/>
</dbReference>
<feature type="transmembrane region" description="Helical" evidence="9">
    <location>
        <begin position="772"/>
        <end position="792"/>
    </location>
</feature>
<feature type="transmembrane region" description="Helical" evidence="9">
    <location>
        <begin position="362"/>
        <end position="382"/>
    </location>
</feature>